<feature type="transmembrane region" description="Helical" evidence="7">
    <location>
        <begin position="375"/>
        <end position="400"/>
    </location>
</feature>
<organism evidence="9 10">
    <name type="scientific">Bosea caraganae</name>
    <dbReference type="NCBI Taxonomy" id="2763117"/>
    <lineage>
        <taxon>Bacteria</taxon>
        <taxon>Pseudomonadati</taxon>
        <taxon>Pseudomonadota</taxon>
        <taxon>Alphaproteobacteria</taxon>
        <taxon>Hyphomicrobiales</taxon>
        <taxon>Boseaceae</taxon>
        <taxon>Bosea</taxon>
    </lineage>
</organism>
<dbReference type="PROSITE" id="PS50850">
    <property type="entry name" value="MFS"/>
    <property type="match status" value="1"/>
</dbReference>
<sequence>MDKRVEADELHAAHAHAQPALTEADIRDILIGIVLAMFLAALDQTIVATAMPTIGRELGDVAHLPWIVTSYLLASTAVTPLYGKLADIHGRRVTMLTAIVVFIIGSIACAMAPSLWLLVLARFVQGLGGGGLISLAQTIIADMVPPKRRGKYQVYIAGVFVSASLLGPVLGGVISEALHWSMIFWINLPIGLFAYYMTNSALKRLPRHERPHKLDLLGAALMTSATMTLLLALSWGGVRYPWASVQIYGLIGLSVLFWIGFAARLRMADEPLIPPDILANPVVRAGTIAAGFGMGTFIGLTIYLPLYFETVAGLSAANSGMGLIPLSCGTVIGATMSGRAMTKLTHYKRVPMVGLTIALIGTALIVVYAGRMPLIPFVCVLAVISLGLGTLLPVATVSIQNAVQLHQLGTATATANFFRQIGGALIVAVFGAIVLGGMGTSGAGLSAETLRAGTVDRDTMVTLFQYVFAATFAGFAMALLFLLMMKEMPLRGSAIEAAKEVAGD</sequence>
<feature type="transmembrane region" description="Helical" evidence="7">
    <location>
        <begin position="350"/>
        <end position="369"/>
    </location>
</feature>
<dbReference type="PANTHER" id="PTHR23501">
    <property type="entry name" value="MAJOR FACILITATOR SUPERFAMILY"/>
    <property type="match status" value="1"/>
</dbReference>
<dbReference type="RefSeq" id="WP_114829212.1">
    <property type="nucleotide sequence ID" value="NZ_QQTO01000022.1"/>
</dbReference>
<keyword evidence="10" id="KW-1185">Reference proteome</keyword>
<dbReference type="EMBL" id="QQTP01000004">
    <property type="protein sequence ID" value="RDJ26270.1"/>
    <property type="molecule type" value="Genomic_DNA"/>
</dbReference>
<evidence type="ECO:0000256" key="4">
    <source>
        <dbReference type="ARBA" id="ARBA00022692"/>
    </source>
</evidence>
<dbReference type="InterPro" id="IPR036259">
    <property type="entry name" value="MFS_trans_sf"/>
</dbReference>
<proteinExistence type="predicted"/>
<evidence type="ECO:0000313" key="10">
    <source>
        <dbReference type="Proteomes" id="UP000255207"/>
    </source>
</evidence>
<comment type="subcellular location">
    <subcellularLocation>
        <location evidence="1">Cell membrane</location>
        <topology evidence="1">Multi-pass membrane protein</topology>
    </subcellularLocation>
</comment>
<keyword evidence="5 7" id="KW-1133">Transmembrane helix</keyword>
<dbReference type="Proteomes" id="UP000255207">
    <property type="component" value="Unassembled WGS sequence"/>
</dbReference>
<evidence type="ECO:0000256" key="2">
    <source>
        <dbReference type="ARBA" id="ARBA00022448"/>
    </source>
</evidence>
<reference evidence="10" key="1">
    <citation type="submission" date="2018-07" db="EMBL/GenBank/DDBJ databases">
        <authorList>
            <person name="Safronova V.I."/>
            <person name="Chirak E.R."/>
            <person name="Sazanova A.L."/>
        </authorList>
    </citation>
    <scope>NUCLEOTIDE SEQUENCE [LARGE SCALE GENOMIC DNA]</scope>
    <source>
        <strain evidence="10">RCAM04685</strain>
    </source>
</reference>
<dbReference type="InterPro" id="IPR011701">
    <property type="entry name" value="MFS"/>
</dbReference>
<dbReference type="CDD" id="cd17502">
    <property type="entry name" value="MFS_Azr1_MDR_like"/>
    <property type="match status" value="1"/>
</dbReference>
<keyword evidence="2" id="KW-0813">Transport</keyword>
<comment type="caution">
    <text evidence="9">The sequence shown here is derived from an EMBL/GenBank/DDBJ whole genome shotgun (WGS) entry which is preliminary data.</text>
</comment>
<accession>A0A370L7X9</accession>
<gene>
    <name evidence="9" type="ORF">DWE98_10635</name>
</gene>
<feature type="transmembrane region" description="Helical" evidence="7">
    <location>
        <begin position="152"/>
        <end position="171"/>
    </location>
</feature>
<evidence type="ECO:0000259" key="8">
    <source>
        <dbReference type="PROSITE" id="PS50850"/>
    </source>
</evidence>
<dbReference type="PANTHER" id="PTHR23501:SF197">
    <property type="entry name" value="COMD"/>
    <property type="match status" value="1"/>
</dbReference>
<name>A0A370L7X9_9HYPH</name>
<feature type="transmembrane region" description="Helical" evidence="7">
    <location>
        <begin position="247"/>
        <end position="265"/>
    </location>
</feature>
<dbReference type="SUPFAM" id="SSF103473">
    <property type="entry name" value="MFS general substrate transporter"/>
    <property type="match status" value="1"/>
</dbReference>
<evidence type="ECO:0000313" key="9">
    <source>
        <dbReference type="EMBL" id="RDJ26270.1"/>
    </source>
</evidence>
<feature type="transmembrane region" description="Helical" evidence="7">
    <location>
        <begin position="177"/>
        <end position="196"/>
    </location>
</feature>
<feature type="transmembrane region" description="Helical" evidence="7">
    <location>
        <begin position="216"/>
        <end position="235"/>
    </location>
</feature>
<keyword evidence="6 7" id="KW-0472">Membrane</keyword>
<dbReference type="GO" id="GO:0022857">
    <property type="term" value="F:transmembrane transporter activity"/>
    <property type="evidence" value="ECO:0007669"/>
    <property type="project" value="InterPro"/>
</dbReference>
<dbReference type="InterPro" id="IPR020846">
    <property type="entry name" value="MFS_dom"/>
</dbReference>
<dbReference type="PRINTS" id="PR01036">
    <property type="entry name" value="TCRTETB"/>
</dbReference>
<feature type="transmembrane region" description="Helical" evidence="7">
    <location>
        <begin position="463"/>
        <end position="483"/>
    </location>
</feature>
<evidence type="ECO:0000256" key="7">
    <source>
        <dbReference type="SAM" id="Phobius"/>
    </source>
</evidence>
<feature type="transmembrane region" description="Helical" evidence="7">
    <location>
        <begin position="123"/>
        <end position="140"/>
    </location>
</feature>
<evidence type="ECO:0000256" key="5">
    <source>
        <dbReference type="ARBA" id="ARBA00022989"/>
    </source>
</evidence>
<protein>
    <submittedName>
        <fullName evidence="9">MFS transporter</fullName>
    </submittedName>
</protein>
<evidence type="ECO:0000256" key="3">
    <source>
        <dbReference type="ARBA" id="ARBA00022475"/>
    </source>
</evidence>
<feature type="transmembrane region" description="Helical" evidence="7">
    <location>
        <begin position="286"/>
        <end position="308"/>
    </location>
</feature>
<keyword evidence="3" id="KW-1003">Cell membrane</keyword>
<keyword evidence="4 7" id="KW-0812">Transmembrane</keyword>
<feature type="transmembrane region" description="Helical" evidence="7">
    <location>
        <begin position="29"/>
        <end position="51"/>
    </location>
</feature>
<dbReference type="Gene3D" id="1.20.1250.20">
    <property type="entry name" value="MFS general substrate transporter like domains"/>
    <property type="match status" value="1"/>
</dbReference>
<dbReference type="GO" id="GO:0005886">
    <property type="term" value="C:plasma membrane"/>
    <property type="evidence" value="ECO:0007669"/>
    <property type="project" value="UniProtKB-SubCell"/>
</dbReference>
<dbReference type="Pfam" id="PF07690">
    <property type="entry name" value="MFS_1"/>
    <property type="match status" value="1"/>
</dbReference>
<feature type="transmembrane region" description="Helical" evidence="7">
    <location>
        <begin position="421"/>
        <end position="443"/>
    </location>
</feature>
<feature type="transmembrane region" description="Helical" evidence="7">
    <location>
        <begin position="95"/>
        <end position="117"/>
    </location>
</feature>
<evidence type="ECO:0000256" key="6">
    <source>
        <dbReference type="ARBA" id="ARBA00023136"/>
    </source>
</evidence>
<dbReference type="OrthoDB" id="9812221at2"/>
<dbReference type="AlphaFoldDB" id="A0A370L7X9"/>
<dbReference type="FunFam" id="1.20.1720.10:FF:000004">
    <property type="entry name" value="EmrB/QacA family drug resistance transporter"/>
    <property type="match status" value="1"/>
</dbReference>
<evidence type="ECO:0000256" key="1">
    <source>
        <dbReference type="ARBA" id="ARBA00004651"/>
    </source>
</evidence>
<feature type="transmembrane region" description="Helical" evidence="7">
    <location>
        <begin position="63"/>
        <end position="83"/>
    </location>
</feature>
<feature type="domain" description="Major facilitator superfamily (MFS) profile" evidence="8">
    <location>
        <begin position="29"/>
        <end position="488"/>
    </location>
</feature>
<feature type="transmembrane region" description="Helical" evidence="7">
    <location>
        <begin position="320"/>
        <end position="338"/>
    </location>
</feature>
<dbReference type="Gene3D" id="1.20.1720.10">
    <property type="entry name" value="Multidrug resistance protein D"/>
    <property type="match status" value="1"/>
</dbReference>